<dbReference type="OrthoDB" id="4635187at2"/>
<dbReference type="Pfam" id="PF14032">
    <property type="entry name" value="PknH_C"/>
    <property type="match status" value="1"/>
</dbReference>
<evidence type="ECO:0000259" key="1">
    <source>
        <dbReference type="Pfam" id="PF14032"/>
    </source>
</evidence>
<dbReference type="EMBL" id="AMRA01000102">
    <property type="protein sequence ID" value="EKF22341.1"/>
    <property type="molecule type" value="Genomic_DNA"/>
</dbReference>
<gene>
    <name evidence="2" type="ORF">C731_3833</name>
</gene>
<dbReference type="eggNOG" id="ENOG5031HUE">
    <property type="taxonomic scope" value="Bacteria"/>
</dbReference>
<sequence length="207" mass="22148">MGVALALAGCTHVIDDAQPRPAPPPVGPIAAGQVSDLLSDKIEAEDGNLFAVVEPEECAGVAREAHAPFIMDHKPAAHDGGHWHESTKGGTVYVEEIVGVYPTEFDPQQALADAQRTLDECRGRPLIITSLDNQTNEMHLDPPVAADSPEILLWSFRRSDWVCENALVAAHNAAIEITTCSARGGHPIEDLADEALDRINKLANNAL</sequence>
<comment type="caution">
    <text evidence="2">The sequence shown here is derived from an EMBL/GenBank/DDBJ whole genome shotgun (WGS) entry which is preliminary data.</text>
</comment>
<dbReference type="STRING" id="1122247.GCA_000379865_02668"/>
<dbReference type="Gene3D" id="3.40.1000.70">
    <property type="entry name" value="PknH-like extracellular domain"/>
    <property type="match status" value="1"/>
</dbReference>
<proteinExistence type="predicted"/>
<organism evidence="2 3">
    <name type="scientific">Mycolicibacterium hassiacum (strain DSM 44199 / CIP 105218 / JCM 12690 / 3849)</name>
    <name type="common">Mycobacterium hassiacum</name>
    <dbReference type="NCBI Taxonomy" id="1122247"/>
    <lineage>
        <taxon>Bacteria</taxon>
        <taxon>Bacillati</taxon>
        <taxon>Actinomycetota</taxon>
        <taxon>Actinomycetes</taxon>
        <taxon>Mycobacteriales</taxon>
        <taxon>Mycobacteriaceae</taxon>
        <taxon>Mycolicibacterium</taxon>
    </lineage>
</organism>
<name>K5BEJ6_MYCHD</name>
<dbReference type="AlphaFoldDB" id="K5BEJ6"/>
<reference evidence="2 3" key="1">
    <citation type="journal article" date="2012" name="J. Bacteriol.">
        <title>Genome sequence of Mycobacterium hassiacum DSM 44199, a rare source of heat-stable mycobacterial proteins.</title>
        <authorList>
            <person name="Tiago I."/>
            <person name="Maranha A."/>
            <person name="Mendes V."/>
            <person name="Alarico S."/>
            <person name="Moynihan P.J."/>
            <person name="Clarke A.J."/>
            <person name="Macedo-Ribeiro S."/>
            <person name="Pereira P.J."/>
            <person name="Empadinhas N."/>
        </authorList>
    </citation>
    <scope>NUCLEOTIDE SEQUENCE [LARGE SCALE GENOMIC DNA]</scope>
    <source>
        <strain evidence="3">DSM 44199 / CIP 105218 / JCM 12690 / 3849</strain>
    </source>
</reference>
<dbReference type="Proteomes" id="UP000006265">
    <property type="component" value="Unassembled WGS sequence"/>
</dbReference>
<dbReference type="InterPro" id="IPR038232">
    <property type="entry name" value="PknH-like_Extracell_sf"/>
</dbReference>
<dbReference type="InterPro" id="IPR026954">
    <property type="entry name" value="PknH-like_Extracell"/>
</dbReference>
<evidence type="ECO:0000313" key="2">
    <source>
        <dbReference type="EMBL" id="EKF22341.1"/>
    </source>
</evidence>
<keyword evidence="3" id="KW-1185">Reference proteome</keyword>
<dbReference type="PATRIC" id="fig|1122247.3.peg.3675"/>
<protein>
    <submittedName>
        <fullName evidence="2">PknH-like extracellular domain protein</fullName>
    </submittedName>
</protein>
<evidence type="ECO:0000313" key="3">
    <source>
        <dbReference type="Proteomes" id="UP000006265"/>
    </source>
</evidence>
<feature type="domain" description="PknH-like extracellular" evidence="1">
    <location>
        <begin position="51"/>
        <end position="198"/>
    </location>
</feature>
<accession>K5BEJ6</accession>